<dbReference type="OrthoDB" id="5854099at2759"/>
<keyword evidence="2" id="KW-0812">Transmembrane</keyword>
<dbReference type="Proteomes" id="UP000515146">
    <property type="component" value="Unplaced"/>
</dbReference>
<dbReference type="PANTHER" id="PTHR14735:SF1">
    <property type="entry name" value="COILED-COIL DOMAIN-CONTAINING PROTEIN 134"/>
    <property type="match status" value="1"/>
</dbReference>
<gene>
    <name evidence="4" type="primary">LOC113795903</name>
</gene>
<dbReference type="OMA" id="GIGFCNQ"/>
<keyword evidence="2" id="KW-0472">Membrane</keyword>
<reference evidence="4" key="1">
    <citation type="submission" date="2025-08" db="UniProtKB">
        <authorList>
            <consortium name="RefSeq"/>
        </authorList>
    </citation>
    <scope>IDENTIFICATION</scope>
    <source>
        <strain evidence="4">Airmid</strain>
    </source>
</reference>
<dbReference type="RefSeq" id="XP_027201941.1">
    <property type="nucleotide sequence ID" value="XM_027346140.1"/>
</dbReference>
<keyword evidence="3" id="KW-1185">Reference proteome</keyword>
<evidence type="ECO:0000256" key="1">
    <source>
        <dbReference type="SAM" id="MobiDB-lite"/>
    </source>
</evidence>
<dbReference type="InParanoid" id="A0A6P6YAG2"/>
<dbReference type="InterPro" id="IPR026321">
    <property type="entry name" value="CC134"/>
</dbReference>
<keyword evidence="2" id="KW-1133">Transmembrane helix</keyword>
<evidence type="ECO:0000256" key="2">
    <source>
        <dbReference type="SAM" id="Phobius"/>
    </source>
</evidence>
<dbReference type="PANTHER" id="PTHR14735">
    <property type="entry name" value="COILED-COIL DOMAIN-CONTAINING PROTEIN 134"/>
    <property type="match status" value="1"/>
</dbReference>
<evidence type="ECO:0000313" key="3">
    <source>
        <dbReference type="Proteomes" id="UP000515146"/>
    </source>
</evidence>
<feature type="region of interest" description="Disordered" evidence="1">
    <location>
        <begin position="198"/>
        <end position="231"/>
    </location>
</feature>
<accession>A0A6P6YAG2</accession>
<dbReference type="Pfam" id="PF15002">
    <property type="entry name" value="ERK-JNK_inhib"/>
    <property type="match status" value="1"/>
</dbReference>
<dbReference type="AlphaFoldDB" id="A0A6P6YAG2"/>
<dbReference type="KEGG" id="dpte:113795903"/>
<sequence length="231" mass="27622">MNHYGMIIWFSIVIIFCSTKIFANENDMEKINFDLSNKENIELYFKFQRKQQLNAVQTLMTYDRYEQQYQMVKKLFEKIFHIIDECQQNIINNSHYNIGDSLPFDHQEIVDNIIQAIDNCAFFANMVLKLPDISRRLLTNEMETNWEKSYRWCLNFTKQSNIVDDISLKMFNLAAQQLNIVEKEDDFLNPYEKKNQKSKINSIEKNSNEKKKMAKNSKKIKKGPRMSRIEL</sequence>
<feature type="compositionally biased region" description="Basic residues" evidence="1">
    <location>
        <begin position="212"/>
        <end position="225"/>
    </location>
</feature>
<feature type="transmembrane region" description="Helical" evidence="2">
    <location>
        <begin position="6"/>
        <end position="23"/>
    </location>
</feature>
<proteinExistence type="predicted"/>
<organism evidence="3 4">
    <name type="scientific">Dermatophagoides pteronyssinus</name>
    <name type="common">European house dust mite</name>
    <dbReference type="NCBI Taxonomy" id="6956"/>
    <lineage>
        <taxon>Eukaryota</taxon>
        <taxon>Metazoa</taxon>
        <taxon>Ecdysozoa</taxon>
        <taxon>Arthropoda</taxon>
        <taxon>Chelicerata</taxon>
        <taxon>Arachnida</taxon>
        <taxon>Acari</taxon>
        <taxon>Acariformes</taxon>
        <taxon>Sarcoptiformes</taxon>
        <taxon>Astigmata</taxon>
        <taxon>Psoroptidia</taxon>
        <taxon>Analgoidea</taxon>
        <taxon>Pyroglyphidae</taxon>
        <taxon>Dermatophagoidinae</taxon>
        <taxon>Dermatophagoides</taxon>
    </lineage>
</organism>
<name>A0A6P6YAG2_DERPT</name>
<protein>
    <submittedName>
        <fullName evidence="4">Uncharacterized protein LOC113795903</fullName>
    </submittedName>
</protein>
<evidence type="ECO:0000313" key="4">
    <source>
        <dbReference type="RefSeq" id="XP_027201941.1"/>
    </source>
</evidence>